<evidence type="ECO:0000313" key="3">
    <source>
        <dbReference type="Proteomes" id="UP000199206"/>
    </source>
</evidence>
<dbReference type="GO" id="GO:0035438">
    <property type="term" value="F:cyclic-di-GMP binding"/>
    <property type="evidence" value="ECO:0007669"/>
    <property type="project" value="InterPro"/>
</dbReference>
<sequence length="113" mass="12116">MADLQPNGRALRAARRRKLFQPAELRHGDMTQRVHLLDLSTSGGLVHITAPPPAGAIVTISCGPLSRSARVAWSAERRIGVAFVRALSDRELEAVIGRPPTSAGETVMRSLAV</sequence>
<dbReference type="InterPro" id="IPR009875">
    <property type="entry name" value="PilZ_domain"/>
</dbReference>
<dbReference type="Proteomes" id="UP000199206">
    <property type="component" value="Unassembled WGS sequence"/>
</dbReference>
<protein>
    <submittedName>
        <fullName evidence="2">PilZ domain-containing protein</fullName>
    </submittedName>
</protein>
<dbReference type="OrthoDB" id="7564913at2"/>
<organism evidence="2 3">
    <name type="scientific">Sphingomonas gellani</name>
    <dbReference type="NCBI Taxonomy" id="1166340"/>
    <lineage>
        <taxon>Bacteria</taxon>
        <taxon>Pseudomonadati</taxon>
        <taxon>Pseudomonadota</taxon>
        <taxon>Alphaproteobacteria</taxon>
        <taxon>Sphingomonadales</taxon>
        <taxon>Sphingomonadaceae</taxon>
        <taxon>Sphingomonas</taxon>
    </lineage>
</organism>
<feature type="domain" description="PilZ" evidence="1">
    <location>
        <begin position="12"/>
        <end position="93"/>
    </location>
</feature>
<dbReference type="EMBL" id="FOCF01000005">
    <property type="protein sequence ID" value="SEN23300.1"/>
    <property type="molecule type" value="Genomic_DNA"/>
</dbReference>
<gene>
    <name evidence="2" type="ORF">SAMN05192583_2317</name>
</gene>
<evidence type="ECO:0000259" key="1">
    <source>
        <dbReference type="Pfam" id="PF07238"/>
    </source>
</evidence>
<dbReference type="AlphaFoldDB" id="A0A1H8EV84"/>
<dbReference type="RefSeq" id="WP_093665855.1">
    <property type="nucleotide sequence ID" value="NZ_FOCF01000005.1"/>
</dbReference>
<reference evidence="3" key="1">
    <citation type="submission" date="2016-10" db="EMBL/GenBank/DDBJ databases">
        <authorList>
            <person name="Varghese N."/>
            <person name="Submissions S."/>
        </authorList>
    </citation>
    <scope>NUCLEOTIDE SEQUENCE [LARGE SCALE GENOMIC DNA]</scope>
    <source>
        <strain evidence="3">S6-262</strain>
    </source>
</reference>
<dbReference type="STRING" id="1166340.SAMN05192583_2317"/>
<evidence type="ECO:0000313" key="2">
    <source>
        <dbReference type="EMBL" id="SEN23300.1"/>
    </source>
</evidence>
<dbReference type="SUPFAM" id="SSF141371">
    <property type="entry name" value="PilZ domain-like"/>
    <property type="match status" value="1"/>
</dbReference>
<name>A0A1H8EV84_9SPHN</name>
<proteinExistence type="predicted"/>
<dbReference type="Pfam" id="PF07238">
    <property type="entry name" value="PilZ"/>
    <property type="match status" value="1"/>
</dbReference>
<accession>A0A1H8EV84</accession>
<keyword evidence="3" id="KW-1185">Reference proteome</keyword>